<sequence length="75" mass="8076">MQRRKGRVQECSAVRRTTVHAQGNGEIETADRAIVQALSLLKSGSGHVEHLSFAAIAAWGLLGAIFSVQYLDARA</sequence>
<reference evidence="2 3" key="1">
    <citation type="journal article" date="2018" name="Mol. Biol. Evol.">
        <title>Broad Genomic Sampling Reveals a Smut Pathogenic Ancestry of the Fungal Clade Ustilaginomycotina.</title>
        <authorList>
            <person name="Kijpornyongpan T."/>
            <person name="Mondo S.J."/>
            <person name="Barry K."/>
            <person name="Sandor L."/>
            <person name="Lee J."/>
            <person name="Lipzen A."/>
            <person name="Pangilinan J."/>
            <person name="LaButti K."/>
            <person name="Hainaut M."/>
            <person name="Henrissat B."/>
            <person name="Grigoriev I.V."/>
            <person name="Spatafora J.W."/>
            <person name="Aime M.C."/>
        </authorList>
    </citation>
    <scope>NUCLEOTIDE SEQUENCE [LARGE SCALE GENOMIC DNA]</scope>
    <source>
        <strain evidence="2 3">MCA 3645</strain>
    </source>
</reference>
<feature type="transmembrane region" description="Helical" evidence="1">
    <location>
        <begin position="51"/>
        <end position="71"/>
    </location>
</feature>
<keyword evidence="1" id="KW-0472">Membrane</keyword>
<evidence type="ECO:0000256" key="1">
    <source>
        <dbReference type="SAM" id="Phobius"/>
    </source>
</evidence>
<proteinExistence type="predicted"/>
<evidence type="ECO:0000313" key="2">
    <source>
        <dbReference type="EMBL" id="PWZ03393.1"/>
    </source>
</evidence>
<gene>
    <name evidence="2" type="ORF">BCV70DRAFT_197607</name>
</gene>
<organism evidence="2 3">
    <name type="scientific">Testicularia cyperi</name>
    <dbReference type="NCBI Taxonomy" id="1882483"/>
    <lineage>
        <taxon>Eukaryota</taxon>
        <taxon>Fungi</taxon>
        <taxon>Dikarya</taxon>
        <taxon>Basidiomycota</taxon>
        <taxon>Ustilaginomycotina</taxon>
        <taxon>Ustilaginomycetes</taxon>
        <taxon>Ustilaginales</taxon>
        <taxon>Anthracoideaceae</taxon>
        <taxon>Testicularia</taxon>
    </lineage>
</organism>
<keyword evidence="3" id="KW-1185">Reference proteome</keyword>
<keyword evidence="1" id="KW-1133">Transmembrane helix</keyword>
<keyword evidence="1" id="KW-0812">Transmembrane</keyword>
<accession>A0A317Y014</accession>
<dbReference type="AlphaFoldDB" id="A0A317Y014"/>
<name>A0A317Y014_9BASI</name>
<evidence type="ECO:0000313" key="3">
    <source>
        <dbReference type="Proteomes" id="UP000246740"/>
    </source>
</evidence>
<protein>
    <submittedName>
        <fullName evidence="2">Uncharacterized protein</fullName>
    </submittedName>
</protein>
<dbReference type="Proteomes" id="UP000246740">
    <property type="component" value="Unassembled WGS sequence"/>
</dbReference>
<dbReference type="EMBL" id="KZ819188">
    <property type="protein sequence ID" value="PWZ03393.1"/>
    <property type="molecule type" value="Genomic_DNA"/>
</dbReference>
<dbReference type="InParanoid" id="A0A317Y014"/>